<feature type="signal peptide" evidence="2">
    <location>
        <begin position="1"/>
        <end position="18"/>
    </location>
</feature>
<name>A0A0N5BXZ4_STREA</name>
<organism evidence="4 5">
    <name type="scientific">Strongyloides papillosus</name>
    <name type="common">Intestinal threadworm</name>
    <dbReference type="NCBI Taxonomy" id="174720"/>
    <lineage>
        <taxon>Eukaryota</taxon>
        <taxon>Metazoa</taxon>
        <taxon>Ecdysozoa</taxon>
        <taxon>Nematoda</taxon>
        <taxon>Chromadorea</taxon>
        <taxon>Rhabditida</taxon>
        <taxon>Tylenchina</taxon>
        <taxon>Panagrolaimomorpha</taxon>
        <taxon>Strongyloidoidea</taxon>
        <taxon>Strongyloididae</taxon>
        <taxon>Strongyloides</taxon>
    </lineage>
</organism>
<evidence type="ECO:0000313" key="5">
    <source>
        <dbReference type="WBParaSite" id="SPAL_0001065700.1"/>
    </source>
</evidence>
<evidence type="ECO:0000256" key="1">
    <source>
        <dbReference type="SAM" id="Phobius"/>
    </source>
</evidence>
<dbReference type="Proteomes" id="UP000046392">
    <property type="component" value="Unplaced"/>
</dbReference>
<protein>
    <submittedName>
        <fullName evidence="5">Ig-like domain-containing protein</fullName>
    </submittedName>
</protein>
<keyword evidence="1" id="KW-0472">Membrane</keyword>
<dbReference type="AlphaFoldDB" id="A0A0N5BXZ4"/>
<keyword evidence="4" id="KW-1185">Reference proteome</keyword>
<evidence type="ECO:0000313" key="4">
    <source>
        <dbReference type="Proteomes" id="UP000046392"/>
    </source>
</evidence>
<evidence type="ECO:0000259" key="3">
    <source>
        <dbReference type="Pfam" id="PF24486"/>
    </source>
</evidence>
<dbReference type="WBParaSite" id="SPAL_0001065700.1">
    <property type="protein sequence ID" value="SPAL_0001065700.1"/>
    <property type="gene ID" value="SPAL_0001065700"/>
</dbReference>
<feature type="domain" description="DUF7583" evidence="3">
    <location>
        <begin position="728"/>
        <end position="817"/>
    </location>
</feature>
<proteinExistence type="predicted"/>
<feature type="domain" description="DUF7583" evidence="3">
    <location>
        <begin position="825"/>
        <end position="911"/>
    </location>
</feature>
<keyword evidence="2" id="KW-0732">Signal</keyword>
<evidence type="ECO:0000256" key="2">
    <source>
        <dbReference type="SAM" id="SignalP"/>
    </source>
</evidence>
<accession>A0A0N5BXZ4</accession>
<reference evidence="5" key="1">
    <citation type="submission" date="2017-02" db="UniProtKB">
        <authorList>
            <consortium name="WormBaseParasite"/>
        </authorList>
    </citation>
    <scope>IDENTIFICATION</scope>
</reference>
<feature type="domain" description="DUF7583" evidence="3">
    <location>
        <begin position="543"/>
        <end position="640"/>
    </location>
</feature>
<feature type="chain" id="PRO_5005895023" evidence="2">
    <location>
        <begin position="19"/>
        <end position="946"/>
    </location>
</feature>
<feature type="transmembrane region" description="Helical" evidence="1">
    <location>
        <begin position="925"/>
        <end position="945"/>
    </location>
</feature>
<dbReference type="InterPro" id="IPR056005">
    <property type="entry name" value="DUF7583"/>
</dbReference>
<dbReference type="Pfam" id="PF24486">
    <property type="entry name" value="DUF7583"/>
    <property type="match status" value="4"/>
</dbReference>
<keyword evidence="1" id="KW-0812">Transmembrane</keyword>
<keyword evidence="1" id="KW-1133">Transmembrane helix</keyword>
<sequence>MVKLFWILAVYSVYISLCDEDFRKYVLERAREFEKHFRYHNYKDIHRSHREFPRKHTITTNAEIIAIKCPIEHRKLPSTFPGLSKIIGYEKPKNFVEDYIHIKKDGSYYEWRIYSIGKVEEIKITCLNIYEGYHEGTALKFRFIREWDHMISRTKESKISITHRLNVTSRPYESKTFNINSTEKIYVFDKNLRYKRLYGSDMLFKKGDILAIFHSEKFNSGDIEFLEPISITKIYHAPPFFNIDINSHIARKINEENKEWWFVGPINFPFRLYVFLDYTNRDRNLFFQKQNITLSHLKYSKDNKLEEIKKEILELENFYSLHLSEPTILKLHYYCDDCIDGGIDVIQKVIFGKTFDFKSEILSSVEYFHNKLNFKANCSVNLSDFTQLKTASFNDEKIEVQDLHWTNGNSIGHFRLENGVVIFQNKNPIGILYCTYIYPIGEFHTSQTYKSFKDEEMPPITYLHDELLFKPNCSMDQGKSVSLKTILFNEERIEIYDLQGTNDQEKGNFKLIQKFAIFRDRNPKGKLSCIYELHNTTFLVNQTYEYFENTNLSDIKYASNQLSFKANCSLEPKSNVNLKNILFDDKSAEIEDLQKPNNNLKGNFKLDGKYAIFTDTNPNGRLSCTYKLTVGNVSVYQSYKYFKTIGHPAVKYASESNVNLKTILFNNESTEINDLKNTVSNSKEKLKLDTGFIYFMGNNPKGKWTCVYKLHVGEIKTSQEYELIENRTLPDVRYAHGQLNFNPNCSRKENDFTQLKTIILNDKRIEVEGLDDAALSQIENLNSTKKLLLYTVKNPEGKFICIYKVPIGEIEKSQNYKPILNETLSVVYSFNELGYKANCSVNLNNYTNLKHISFKDDKIEFRFLKLRKFQERGRLKLEKDFVINTENNPNGTLHCLYDVPIGEVLVKKEFKTFRIDNGQISRNKIGVMGSMILIFVIVVNIMILII</sequence>
<feature type="domain" description="DUF7583" evidence="3">
    <location>
        <begin position="362"/>
        <end position="450"/>
    </location>
</feature>